<organism evidence="1 2">
    <name type="scientific">Methylophaga thiooxydans</name>
    <dbReference type="NCBI Taxonomy" id="392484"/>
    <lineage>
        <taxon>Bacteria</taxon>
        <taxon>Pseudomonadati</taxon>
        <taxon>Pseudomonadota</taxon>
        <taxon>Gammaproteobacteria</taxon>
        <taxon>Thiotrichales</taxon>
        <taxon>Piscirickettsiaceae</taxon>
        <taxon>Methylophaga</taxon>
    </lineage>
</organism>
<proteinExistence type="predicted"/>
<evidence type="ECO:0000313" key="2">
    <source>
        <dbReference type="Proteomes" id="UP000029999"/>
    </source>
</evidence>
<gene>
    <name evidence="1" type="ORF">LP43_1905</name>
</gene>
<reference evidence="1 2" key="1">
    <citation type="submission" date="2014-09" db="EMBL/GenBank/DDBJ databases">
        <authorList>
            <person name="Grob C."/>
            <person name="Taubert M."/>
            <person name="Howat A.M."/>
            <person name="Burns O.J."/>
            <person name="Dixon J.L."/>
            <person name="Chen Y."/>
            <person name="Murrell J.C."/>
        </authorList>
    </citation>
    <scope>NUCLEOTIDE SEQUENCE [LARGE SCALE GENOMIC DNA]</scope>
    <source>
        <strain evidence="1">L4</strain>
    </source>
</reference>
<accession>A0A0A0BFG8</accession>
<dbReference type="AlphaFoldDB" id="A0A0A0BFG8"/>
<protein>
    <recommendedName>
        <fullName evidence="3">DUF3465 domain-containing protein</fullName>
    </recommendedName>
</protein>
<dbReference type="RefSeq" id="WP_036314521.1">
    <property type="nucleotide sequence ID" value="NZ_JRQD01000004.1"/>
</dbReference>
<evidence type="ECO:0000313" key="1">
    <source>
        <dbReference type="EMBL" id="KGM06681.1"/>
    </source>
</evidence>
<dbReference type="Proteomes" id="UP000029999">
    <property type="component" value="Unassembled WGS sequence"/>
</dbReference>
<sequence>MSKSKRQTQRLWLLGAFIVLIYGASHYQPDNTDEVAQQTSPIAELFQQKRSDVLVEVSGEVSRLFADDNRGSRHQRFLIELADGHTLLIAHNIDLAPRVENLEIGDEISLFGEYEWNDKGGVVHWTHHDPANKHPHGWIRHQGKLYQ</sequence>
<evidence type="ECO:0008006" key="3">
    <source>
        <dbReference type="Google" id="ProtNLM"/>
    </source>
</evidence>
<name>A0A0A0BFG8_9GAMM</name>
<dbReference type="STRING" id="392484.LP43_1905"/>
<dbReference type="InterPro" id="IPR021856">
    <property type="entry name" value="DUF3465"/>
</dbReference>
<dbReference type="Pfam" id="PF11948">
    <property type="entry name" value="DUF3465"/>
    <property type="match status" value="1"/>
</dbReference>
<comment type="caution">
    <text evidence="1">The sequence shown here is derived from an EMBL/GenBank/DDBJ whole genome shotgun (WGS) entry which is preliminary data.</text>
</comment>
<dbReference type="EMBL" id="JRQD01000004">
    <property type="protein sequence ID" value="KGM06681.1"/>
    <property type="molecule type" value="Genomic_DNA"/>
</dbReference>